<dbReference type="RefSeq" id="WP_203683997.1">
    <property type="nucleotide sequence ID" value="NZ_BOMW01000066.1"/>
</dbReference>
<dbReference type="AlphaFoldDB" id="A0A919TNE5"/>
<comment type="caution">
    <text evidence="2">The sequence shown here is derived from an EMBL/GenBank/DDBJ whole genome shotgun (WGS) entry which is preliminary data.</text>
</comment>
<protein>
    <submittedName>
        <fullName evidence="2">Uncharacterized protein</fullName>
    </submittedName>
</protein>
<proteinExistence type="predicted"/>
<accession>A0A919TNE5</accession>
<dbReference type="EMBL" id="BOMW01000066">
    <property type="protein sequence ID" value="GIF08647.1"/>
    <property type="molecule type" value="Genomic_DNA"/>
</dbReference>
<evidence type="ECO:0000256" key="1">
    <source>
        <dbReference type="SAM" id="MobiDB-lite"/>
    </source>
</evidence>
<sequence length="91" mass="9225">MNTTKLAAEITRSRPPQGAPSSWVEPAVVATVTPGAAADGAALVEVSWRATIVQAAYLSPYTPAVGHTVAVLYQAGGSLLILGRIVGTPPS</sequence>
<keyword evidence="3" id="KW-1185">Reference proteome</keyword>
<evidence type="ECO:0000313" key="3">
    <source>
        <dbReference type="Proteomes" id="UP000629619"/>
    </source>
</evidence>
<evidence type="ECO:0000313" key="2">
    <source>
        <dbReference type="EMBL" id="GIF08647.1"/>
    </source>
</evidence>
<dbReference type="Proteomes" id="UP000629619">
    <property type="component" value="Unassembled WGS sequence"/>
</dbReference>
<feature type="region of interest" description="Disordered" evidence="1">
    <location>
        <begin position="1"/>
        <end position="22"/>
    </location>
</feature>
<organism evidence="2 3">
    <name type="scientific">Actinoplanes siamensis</name>
    <dbReference type="NCBI Taxonomy" id="1223317"/>
    <lineage>
        <taxon>Bacteria</taxon>
        <taxon>Bacillati</taxon>
        <taxon>Actinomycetota</taxon>
        <taxon>Actinomycetes</taxon>
        <taxon>Micromonosporales</taxon>
        <taxon>Micromonosporaceae</taxon>
        <taxon>Actinoplanes</taxon>
    </lineage>
</organism>
<reference evidence="2" key="1">
    <citation type="submission" date="2021-01" db="EMBL/GenBank/DDBJ databases">
        <title>Whole genome shotgun sequence of Actinoplanes siamensis NBRC 109076.</title>
        <authorList>
            <person name="Komaki H."/>
            <person name="Tamura T."/>
        </authorList>
    </citation>
    <scope>NUCLEOTIDE SEQUENCE</scope>
    <source>
        <strain evidence="2">NBRC 109076</strain>
    </source>
</reference>
<gene>
    <name evidence="2" type="ORF">Asi03nite_61850</name>
</gene>
<name>A0A919TNE5_9ACTN</name>